<evidence type="ECO:0000313" key="1">
    <source>
        <dbReference type="EMBL" id="OGF68237.1"/>
    </source>
</evidence>
<dbReference type="Proteomes" id="UP000178943">
    <property type="component" value="Unassembled WGS sequence"/>
</dbReference>
<organism evidence="1 2">
    <name type="scientific">Candidatus Fischerbacteria bacterium RBG_13_37_8</name>
    <dbReference type="NCBI Taxonomy" id="1817863"/>
    <lineage>
        <taxon>Bacteria</taxon>
        <taxon>Candidatus Fischeribacteriota</taxon>
    </lineage>
</organism>
<evidence type="ECO:0008006" key="3">
    <source>
        <dbReference type="Google" id="ProtNLM"/>
    </source>
</evidence>
<dbReference type="AlphaFoldDB" id="A0A1F5VY68"/>
<gene>
    <name evidence="1" type="ORF">A2Y62_16065</name>
</gene>
<evidence type="ECO:0000313" key="2">
    <source>
        <dbReference type="Proteomes" id="UP000178943"/>
    </source>
</evidence>
<name>A0A1F5VY68_9BACT</name>
<comment type="caution">
    <text evidence="1">The sequence shown here is derived from an EMBL/GenBank/DDBJ whole genome shotgun (WGS) entry which is preliminary data.</text>
</comment>
<dbReference type="EMBL" id="MFGW01000008">
    <property type="protein sequence ID" value="OGF68237.1"/>
    <property type="molecule type" value="Genomic_DNA"/>
</dbReference>
<accession>A0A1F5VY68</accession>
<proteinExistence type="predicted"/>
<protein>
    <recommendedName>
        <fullName evidence="3">Outer membrane protein beta-barrel domain-containing protein</fullName>
    </recommendedName>
</protein>
<sequence length="133" mass="14986">MTDNDIISPIASVEYGRPDRLSFSTQFLHLFPTINTENITQFYVAASISPGIGGIRFKTGIAYVFRDAGWVHVDAVYLHTWWLSSVASSNRNYLGIEARVAIILTFGIGYYWRIGETTDSPSRFFGYHVGYGF</sequence>
<reference evidence="1 2" key="1">
    <citation type="journal article" date="2016" name="Nat. Commun.">
        <title>Thousands of microbial genomes shed light on interconnected biogeochemical processes in an aquifer system.</title>
        <authorList>
            <person name="Anantharaman K."/>
            <person name="Brown C.T."/>
            <person name="Hug L.A."/>
            <person name="Sharon I."/>
            <person name="Castelle C.J."/>
            <person name="Probst A.J."/>
            <person name="Thomas B.C."/>
            <person name="Singh A."/>
            <person name="Wilkins M.J."/>
            <person name="Karaoz U."/>
            <person name="Brodie E.L."/>
            <person name="Williams K.H."/>
            <person name="Hubbard S.S."/>
            <person name="Banfield J.F."/>
        </authorList>
    </citation>
    <scope>NUCLEOTIDE SEQUENCE [LARGE SCALE GENOMIC DNA]</scope>
</reference>